<keyword evidence="5 10" id="KW-0418">Kinase</keyword>
<keyword evidence="8" id="KW-0812">Transmembrane</keyword>
<dbReference type="Pfam" id="PF25487">
    <property type="entry name" value="ETR1_N"/>
    <property type="match status" value="1"/>
</dbReference>
<sequence>MDFIDWLFDTSGFAPHGYCLIWDPWLLAMTVTSDGLIAASYFAIPAALLVIALRRPDLGGRRYLWLFAVFIITCGITHVMSVVTLWEPYYALAASFKALCAVASVMTATMIWPFLPRVLSVPSVHTLEATNARLLREIAEREQAEKQLATVNATLEERIRKRTEDLHRLNDQLEQAYLKAESDRAAKSQFLAQMSHELRTPLNAILGFAEILKDDALNRDLAAPYRDYADNIHRSGSHLLAIINDLLEMSRIESGRYDPNLTDQPIVPLIEEHVEMLAVTAKDGDVTLEEDYDDDLGTACVDAKLIRQVMGNLISNAIKFTEPGGWVRVFARRKADTLTLGVADSGIGITPDQQENVFEPFIQDRQRQGQVQQGTGLGLAIVKAAAEMHGGDVGIKSRPGQGTTIWIDLPLASEDERV</sequence>
<dbReference type="CDD" id="cd00082">
    <property type="entry name" value="HisKA"/>
    <property type="match status" value="1"/>
</dbReference>
<dbReference type="InterPro" id="IPR050736">
    <property type="entry name" value="Sensor_HK_Regulatory"/>
</dbReference>
<gene>
    <name evidence="10" type="ORF">EV659_10553</name>
</gene>
<feature type="coiled-coil region" evidence="7">
    <location>
        <begin position="124"/>
        <end position="172"/>
    </location>
</feature>
<name>A0A4R2PIL0_RHOSA</name>
<dbReference type="AlphaFoldDB" id="A0A4R2PIL0"/>
<dbReference type="Gene3D" id="1.10.287.130">
    <property type="match status" value="1"/>
</dbReference>
<evidence type="ECO:0000256" key="1">
    <source>
        <dbReference type="ARBA" id="ARBA00000085"/>
    </source>
</evidence>
<keyword evidence="6" id="KW-0902">Two-component regulatory system</keyword>
<keyword evidence="7" id="KW-0175">Coiled coil</keyword>
<evidence type="ECO:0000256" key="7">
    <source>
        <dbReference type="SAM" id="Coils"/>
    </source>
</evidence>
<dbReference type="EMBL" id="SLXO01000005">
    <property type="protein sequence ID" value="TCP34428.1"/>
    <property type="molecule type" value="Genomic_DNA"/>
</dbReference>
<evidence type="ECO:0000256" key="6">
    <source>
        <dbReference type="ARBA" id="ARBA00023012"/>
    </source>
</evidence>
<dbReference type="InterPro" id="IPR004358">
    <property type="entry name" value="Sig_transdc_His_kin-like_C"/>
</dbReference>
<dbReference type="FunFam" id="3.30.565.10:FF:000006">
    <property type="entry name" value="Sensor histidine kinase WalK"/>
    <property type="match status" value="1"/>
</dbReference>
<dbReference type="Pfam" id="PF00512">
    <property type="entry name" value="HisKA"/>
    <property type="match status" value="1"/>
</dbReference>
<dbReference type="PROSITE" id="PS50109">
    <property type="entry name" value="HIS_KIN"/>
    <property type="match status" value="1"/>
</dbReference>
<dbReference type="GO" id="GO:0000155">
    <property type="term" value="F:phosphorelay sensor kinase activity"/>
    <property type="evidence" value="ECO:0007669"/>
    <property type="project" value="InterPro"/>
</dbReference>
<dbReference type="EC" id="2.7.13.3" evidence="2"/>
<evidence type="ECO:0000256" key="8">
    <source>
        <dbReference type="SAM" id="Phobius"/>
    </source>
</evidence>
<dbReference type="RefSeq" id="WP_132708364.1">
    <property type="nucleotide sequence ID" value="NZ_JACIGF010000005.1"/>
</dbReference>
<comment type="caution">
    <text evidence="10">The sequence shown here is derived from an EMBL/GenBank/DDBJ whole genome shotgun (WGS) entry which is preliminary data.</text>
</comment>
<dbReference type="InterPro" id="IPR005467">
    <property type="entry name" value="His_kinase_dom"/>
</dbReference>
<dbReference type="FunCoup" id="A0A4R2PIL0">
    <property type="interactions" value="177"/>
</dbReference>
<dbReference type="PANTHER" id="PTHR43711">
    <property type="entry name" value="TWO-COMPONENT HISTIDINE KINASE"/>
    <property type="match status" value="1"/>
</dbReference>
<evidence type="ECO:0000256" key="2">
    <source>
        <dbReference type="ARBA" id="ARBA00012438"/>
    </source>
</evidence>
<evidence type="ECO:0000313" key="11">
    <source>
        <dbReference type="Proteomes" id="UP000295399"/>
    </source>
</evidence>
<dbReference type="SUPFAM" id="SSF55874">
    <property type="entry name" value="ATPase domain of HSP90 chaperone/DNA topoisomerase II/histidine kinase"/>
    <property type="match status" value="1"/>
</dbReference>
<feature type="domain" description="Histidine kinase" evidence="9">
    <location>
        <begin position="193"/>
        <end position="413"/>
    </location>
</feature>
<keyword evidence="3" id="KW-0597">Phosphoprotein</keyword>
<feature type="transmembrane region" description="Helical" evidence="8">
    <location>
        <begin position="63"/>
        <end position="83"/>
    </location>
</feature>
<dbReference type="InterPro" id="IPR058544">
    <property type="entry name" value="ETR1_N"/>
</dbReference>
<keyword evidence="11" id="KW-1185">Reference proteome</keyword>
<keyword evidence="4" id="KW-0808">Transferase</keyword>
<dbReference type="OrthoDB" id="9795133at2"/>
<keyword evidence="8" id="KW-0472">Membrane</keyword>
<dbReference type="Pfam" id="PF02518">
    <property type="entry name" value="HATPase_c"/>
    <property type="match status" value="1"/>
</dbReference>
<dbReference type="PANTHER" id="PTHR43711:SF26">
    <property type="entry name" value="SENSOR HISTIDINE KINASE RCSC"/>
    <property type="match status" value="1"/>
</dbReference>
<evidence type="ECO:0000256" key="5">
    <source>
        <dbReference type="ARBA" id="ARBA00022777"/>
    </source>
</evidence>
<feature type="transmembrane region" description="Helical" evidence="8">
    <location>
        <begin position="25"/>
        <end position="51"/>
    </location>
</feature>
<evidence type="ECO:0000259" key="9">
    <source>
        <dbReference type="PROSITE" id="PS50109"/>
    </source>
</evidence>
<organism evidence="10 11">
    <name type="scientific">Rhodothalassium salexigens DSM 2132</name>
    <dbReference type="NCBI Taxonomy" id="1188247"/>
    <lineage>
        <taxon>Bacteria</taxon>
        <taxon>Pseudomonadati</taxon>
        <taxon>Pseudomonadota</taxon>
        <taxon>Alphaproteobacteria</taxon>
        <taxon>Rhodothalassiales</taxon>
        <taxon>Rhodothalassiaceae</taxon>
        <taxon>Rhodothalassium</taxon>
    </lineage>
</organism>
<dbReference type="Gene3D" id="3.30.565.10">
    <property type="entry name" value="Histidine kinase-like ATPase, C-terminal domain"/>
    <property type="match status" value="1"/>
</dbReference>
<dbReference type="InterPro" id="IPR003661">
    <property type="entry name" value="HisK_dim/P_dom"/>
</dbReference>
<comment type="catalytic activity">
    <reaction evidence="1">
        <text>ATP + protein L-histidine = ADP + protein N-phospho-L-histidine.</text>
        <dbReference type="EC" id="2.7.13.3"/>
    </reaction>
</comment>
<keyword evidence="8" id="KW-1133">Transmembrane helix</keyword>
<dbReference type="InterPro" id="IPR036890">
    <property type="entry name" value="HATPase_C_sf"/>
</dbReference>
<dbReference type="InParanoid" id="A0A4R2PIL0"/>
<evidence type="ECO:0000256" key="4">
    <source>
        <dbReference type="ARBA" id="ARBA00022679"/>
    </source>
</evidence>
<dbReference type="InterPro" id="IPR003594">
    <property type="entry name" value="HATPase_dom"/>
</dbReference>
<proteinExistence type="predicted"/>
<protein>
    <recommendedName>
        <fullName evidence="2">histidine kinase</fullName>
        <ecNumber evidence="2">2.7.13.3</ecNumber>
    </recommendedName>
</protein>
<dbReference type="PRINTS" id="PR00344">
    <property type="entry name" value="BCTRLSENSOR"/>
</dbReference>
<dbReference type="SMART" id="SM00387">
    <property type="entry name" value="HATPase_c"/>
    <property type="match status" value="1"/>
</dbReference>
<evidence type="ECO:0000256" key="3">
    <source>
        <dbReference type="ARBA" id="ARBA00022553"/>
    </source>
</evidence>
<evidence type="ECO:0000313" key="10">
    <source>
        <dbReference type="EMBL" id="TCP34428.1"/>
    </source>
</evidence>
<accession>A0A4R2PIL0</accession>
<dbReference type="SUPFAM" id="SSF47384">
    <property type="entry name" value="Homodimeric domain of signal transducing histidine kinase"/>
    <property type="match status" value="1"/>
</dbReference>
<dbReference type="Proteomes" id="UP000295399">
    <property type="component" value="Unassembled WGS sequence"/>
</dbReference>
<dbReference type="SMART" id="SM00388">
    <property type="entry name" value="HisKA"/>
    <property type="match status" value="1"/>
</dbReference>
<dbReference type="InterPro" id="IPR036097">
    <property type="entry name" value="HisK_dim/P_sf"/>
</dbReference>
<reference evidence="10 11" key="1">
    <citation type="submission" date="2019-03" db="EMBL/GenBank/DDBJ databases">
        <title>Genomic Encyclopedia of Type Strains, Phase IV (KMG-IV): sequencing the most valuable type-strain genomes for metagenomic binning, comparative biology and taxonomic classification.</title>
        <authorList>
            <person name="Goeker M."/>
        </authorList>
    </citation>
    <scope>NUCLEOTIDE SEQUENCE [LARGE SCALE GENOMIC DNA]</scope>
    <source>
        <strain evidence="10 11">DSM 2132</strain>
    </source>
</reference>